<proteinExistence type="predicted"/>
<protein>
    <submittedName>
        <fullName evidence="9">LPS O-antigen length regulator</fullName>
    </submittedName>
</protein>
<dbReference type="InterPro" id="IPR003856">
    <property type="entry name" value="LPS_length_determ_N"/>
</dbReference>
<organism evidence="9 10">
    <name type="scientific">Litorilituus sediminis</name>
    <dbReference type="NCBI Taxonomy" id="718192"/>
    <lineage>
        <taxon>Bacteria</taxon>
        <taxon>Pseudomonadati</taxon>
        <taxon>Pseudomonadota</taxon>
        <taxon>Gammaproteobacteria</taxon>
        <taxon>Alteromonadales</taxon>
        <taxon>Colwelliaceae</taxon>
        <taxon>Litorilituus</taxon>
    </lineage>
</organism>
<evidence type="ECO:0000313" key="9">
    <source>
        <dbReference type="EMBL" id="QBG37733.1"/>
    </source>
</evidence>
<keyword evidence="2" id="KW-1003">Cell membrane</keyword>
<dbReference type="Pfam" id="PF02706">
    <property type="entry name" value="Wzz"/>
    <property type="match status" value="1"/>
</dbReference>
<evidence type="ECO:0000256" key="3">
    <source>
        <dbReference type="ARBA" id="ARBA00022692"/>
    </source>
</evidence>
<dbReference type="AlphaFoldDB" id="A0A4P6P804"/>
<dbReference type="OrthoDB" id="9775724at2"/>
<feature type="domain" description="Polysaccharide chain length determinant N-terminal" evidence="7">
    <location>
        <begin position="2"/>
        <end position="96"/>
    </location>
</feature>
<dbReference type="GO" id="GO:0005886">
    <property type="term" value="C:plasma membrane"/>
    <property type="evidence" value="ECO:0007669"/>
    <property type="project" value="UniProtKB-SubCell"/>
</dbReference>
<comment type="subcellular location">
    <subcellularLocation>
        <location evidence="1">Cell membrane</location>
        <topology evidence="1">Multi-pass membrane protein</topology>
    </subcellularLocation>
</comment>
<sequence>MQAIWKGKILIAFISSIFAISSIAIALSLPNIYKASAILAPVSSDSGMGGLASLAGKFGGLASMAGINLGGESSDKTGLALEVIKTRSFIEKFIQKHQLTVPLIAAKNWDYASNELVYDEDLYDVNQQKWVREVDFPKTPEPTPWEAYKAFNKIFTVSQSKLTSMVTIEMEFYSPELAQQWLTWLIEDINFFMREQDYKEAQDSINYLTEKLENIKTSNMETIFYQLIEEQTKNMMLTQVKAEYVLKTIDSPQVPDEKDKPKRALIVVLGTILGGVLSVLIVLFRFFSNRNNAL</sequence>
<accession>A0A4P6P804</accession>
<evidence type="ECO:0000256" key="5">
    <source>
        <dbReference type="ARBA" id="ARBA00023136"/>
    </source>
</evidence>
<keyword evidence="4 6" id="KW-1133">Transmembrane helix</keyword>
<evidence type="ECO:0000313" key="10">
    <source>
        <dbReference type="Proteomes" id="UP000290244"/>
    </source>
</evidence>
<evidence type="ECO:0000256" key="1">
    <source>
        <dbReference type="ARBA" id="ARBA00004651"/>
    </source>
</evidence>
<evidence type="ECO:0000256" key="6">
    <source>
        <dbReference type="SAM" id="Phobius"/>
    </source>
</evidence>
<dbReference type="KEGG" id="lsd:EMK97_05885"/>
<keyword evidence="3 6" id="KW-0812">Transmembrane</keyword>
<dbReference type="PANTHER" id="PTHR32309:SF13">
    <property type="entry name" value="FERRIC ENTEROBACTIN TRANSPORT PROTEIN FEPE"/>
    <property type="match status" value="1"/>
</dbReference>
<dbReference type="InterPro" id="IPR050445">
    <property type="entry name" value="Bact_polysacc_biosynth/exp"/>
</dbReference>
<keyword evidence="5 6" id="KW-0472">Membrane</keyword>
<dbReference type="PANTHER" id="PTHR32309">
    <property type="entry name" value="TYROSINE-PROTEIN KINASE"/>
    <property type="match status" value="1"/>
</dbReference>
<evidence type="ECO:0000259" key="7">
    <source>
        <dbReference type="Pfam" id="PF02706"/>
    </source>
</evidence>
<feature type="transmembrane region" description="Helical" evidence="6">
    <location>
        <begin position="264"/>
        <end position="287"/>
    </location>
</feature>
<gene>
    <name evidence="9" type="ORF">EMK97_05885</name>
</gene>
<name>A0A4P6P804_9GAMM</name>
<keyword evidence="10" id="KW-1185">Reference proteome</keyword>
<evidence type="ECO:0000256" key="2">
    <source>
        <dbReference type="ARBA" id="ARBA00022475"/>
    </source>
</evidence>
<dbReference type="InterPro" id="IPR032807">
    <property type="entry name" value="GNVR"/>
</dbReference>
<dbReference type="EMBL" id="CP034759">
    <property type="protein sequence ID" value="QBG37733.1"/>
    <property type="molecule type" value="Genomic_DNA"/>
</dbReference>
<dbReference type="GO" id="GO:0004713">
    <property type="term" value="F:protein tyrosine kinase activity"/>
    <property type="evidence" value="ECO:0007669"/>
    <property type="project" value="TreeGrafter"/>
</dbReference>
<reference evidence="9 10" key="1">
    <citation type="submission" date="2018-12" db="EMBL/GenBank/DDBJ databases">
        <title>Complete genome of Litorilituus sediminis.</title>
        <authorList>
            <person name="Liu A."/>
            <person name="Rong J."/>
        </authorList>
    </citation>
    <scope>NUCLEOTIDE SEQUENCE [LARGE SCALE GENOMIC DNA]</scope>
    <source>
        <strain evidence="9 10">JCM 17549</strain>
    </source>
</reference>
<dbReference type="Pfam" id="PF13807">
    <property type="entry name" value="GNVR"/>
    <property type="match status" value="1"/>
</dbReference>
<evidence type="ECO:0000256" key="4">
    <source>
        <dbReference type="ARBA" id="ARBA00022989"/>
    </source>
</evidence>
<dbReference type="Proteomes" id="UP000290244">
    <property type="component" value="Chromosome"/>
</dbReference>
<evidence type="ECO:0000259" key="8">
    <source>
        <dbReference type="Pfam" id="PF13807"/>
    </source>
</evidence>
<feature type="domain" description="Tyrosine-protein kinase G-rich" evidence="8">
    <location>
        <begin position="221"/>
        <end position="285"/>
    </location>
</feature>